<keyword evidence="3" id="KW-1185">Reference proteome</keyword>
<evidence type="ECO:0000313" key="3">
    <source>
        <dbReference type="Proteomes" id="UP000000305"/>
    </source>
</evidence>
<dbReference type="AlphaFoldDB" id="E9G728"/>
<feature type="region of interest" description="Disordered" evidence="1">
    <location>
        <begin position="72"/>
        <end position="95"/>
    </location>
</feature>
<proteinExistence type="predicted"/>
<name>E9G728_DAPPU</name>
<evidence type="ECO:0000256" key="1">
    <source>
        <dbReference type="SAM" id="MobiDB-lite"/>
    </source>
</evidence>
<dbReference type="EMBL" id="GL732534">
    <property type="protein sequence ID" value="EFX84394.1"/>
    <property type="molecule type" value="Genomic_DNA"/>
</dbReference>
<accession>E9G728</accession>
<dbReference type="HOGENOM" id="CLU_186315_0_0_1"/>
<dbReference type="Proteomes" id="UP000000305">
    <property type="component" value="Unassembled WGS sequence"/>
</dbReference>
<dbReference type="KEGG" id="dpx:DAPPUDRAFT_238660"/>
<reference evidence="2 3" key="1">
    <citation type="journal article" date="2011" name="Science">
        <title>The ecoresponsive genome of Daphnia pulex.</title>
        <authorList>
            <person name="Colbourne J.K."/>
            <person name="Pfrender M.E."/>
            <person name="Gilbert D."/>
            <person name="Thomas W.K."/>
            <person name="Tucker A."/>
            <person name="Oakley T.H."/>
            <person name="Tokishita S."/>
            <person name="Aerts A."/>
            <person name="Arnold G.J."/>
            <person name="Basu M.K."/>
            <person name="Bauer D.J."/>
            <person name="Caceres C.E."/>
            <person name="Carmel L."/>
            <person name="Casola C."/>
            <person name="Choi J.H."/>
            <person name="Detter J.C."/>
            <person name="Dong Q."/>
            <person name="Dusheyko S."/>
            <person name="Eads B.D."/>
            <person name="Frohlich T."/>
            <person name="Geiler-Samerotte K.A."/>
            <person name="Gerlach D."/>
            <person name="Hatcher P."/>
            <person name="Jogdeo S."/>
            <person name="Krijgsveld J."/>
            <person name="Kriventseva E.V."/>
            <person name="Kultz D."/>
            <person name="Laforsch C."/>
            <person name="Lindquist E."/>
            <person name="Lopez J."/>
            <person name="Manak J.R."/>
            <person name="Muller J."/>
            <person name="Pangilinan J."/>
            <person name="Patwardhan R.P."/>
            <person name="Pitluck S."/>
            <person name="Pritham E.J."/>
            <person name="Rechtsteiner A."/>
            <person name="Rho M."/>
            <person name="Rogozin I.B."/>
            <person name="Sakarya O."/>
            <person name="Salamov A."/>
            <person name="Schaack S."/>
            <person name="Shapiro H."/>
            <person name="Shiga Y."/>
            <person name="Skalitzky C."/>
            <person name="Smith Z."/>
            <person name="Souvorov A."/>
            <person name="Sung W."/>
            <person name="Tang Z."/>
            <person name="Tsuchiya D."/>
            <person name="Tu H."/>
            <person name="Vos H."/>
            <person name="Wang M."/>
            <person name="Wolf Y.I."/>
            <person name="Yamagata H."/>
            <person name="Yamada T."/>
            <person name="Ye Y."/>
            <person name="Shaw J.R."/>
            <person name="Andrews J."/>
            <person name="Crease T.J."/>
            <person name="Tang H."/>
            <person name="Lucas S.M."/>
            <person name="Robertson H.M."/>
            <person name="Bork P."/>
            <person name="Koonin E.V."/>
            <person name="Zdobnov E.M."/>
            <person name="Grigoriev I.V."/>
            <person name="Lynch M."/>
            <person name="Boore J.L."/>
        </authorList>
    </citation>
    <scope>NUCLEOTIDE SEQUENCE [LARGE SCALE GENOMIC DNA]</scope>
</reference>
<protein>
    <submittedName>
        <fullName evidence="2">Uncharacterized protein</fullName>
    </submittedName>
</protein>
<dbReference type="InParanoid" id="E9G728"/>
<gene>
    <name evidence="2" type="ORF">DAPPUDRAFT_238660</name>
</gene>
<evidence type="ECO:0000313" key="2">
    <source>
        <dbReference type="EMBL" id="EFX84394.1"/>
    </source>
</evidence>
<organism evidence="2 3">
    <name type="scientific">Daphnia pulex</name>
    <name type="common">Water flea</name>
    <dbReference type="NCBI Taxonomy" id="6669"/>
    <lineage>
        <taxon>Eukaryota</taxon>
        <taxon>Metazoa</taxon>
        <taxon>Ecdysozoa</taxon>
        <taxon>Arthropoda</taxon>
        <taxon>Crustacea</taxon>
        <taxon>Branchiopoda</taxon>
        <taxon>Diplostraca</taxon>
        <taxon>Cladocera</taxon>
        <taxon>Anomopoda</taxon>
        <taxon>Daphniidae</taxon>
        <taxon>Daphnia</taxon>
    </lineage>
</organism>
<sequence length="95" mass="10037">MPVSSIPLCRKTDQEDTKENYLLADVKEEEEEVSGGGHVGDPCHHVISISSASSLMLPANPCDDNLSVASPNWQSHGIGRPVGTLSYDDGSTAAN</sequence>